<comment type="caution">
    <text evidence="2">The sequence shown here is derived from an EMBL/GenBank/DDBJ whole genome shotgun (WGS) entry which is preliminary data.</text>
</comment>
<keyword evidence="3" id="KW-1185">Reference proteome</keyword>
<accession>A0AAW0G921</accession>
<feature type="region of interest" description="Disordered" evidence="1">
    <location>
        <begin position="185"/>
        <end position="205"/>
    </location>
</feature>
<sequence length="354" mass="40642">MHPTRSRHQRHTHGQVPQGRSWLVPNQHVWLRRSVTPLAVLKEDGLTIAAHYGAEYCPENVSYYPIAVDPSKPWTGSPKSQPYQLVDPGKNRFTWPDRIVPQMEPWRSHGFCPRPGTVRREKILKLRGSKLSLKYWKDAIRLHWDKKACKRVDTEWPGLHGVKRVPLPVDWKQYGYWARPHFPHNRPDPNAKHDHVANSTPPSHPIELSEEEVETMVEGLYDPDGSFHPARWVSRAEHPMLPKRPDLWPTPHASLTNLTYKTPSELILNPLLEHRKLGRPPLLFDIRMGLENILIGGHEGHDWLNPHLGANSSNAYQPATFPGVSAMSINLLAEDTRTTFAWKFTVLPHHPSLL</sequence>
<proteinExistence type="predicted"/>
<evidence type="ECO:0000313" key="3">
    <source>
        <dbReference type="Proteomes" id="UP001385951"/>
    </source>
</evidence>
<evidence type="ECO:0000256" key="1">
    <source>
        <dbReference type="SAM" id="MobiDB-lite"/>
    </source>
</evidence>
<evidence type="ECO:0000313" key="2">
    <source>
        <dbReference type="EMBL" id="KAK7685510.1"/>
    </source>
</evidence>
<gene>
    <name evidence="2" type="ORF">QCA50_011375</name>
</gene>
<dbReference type="Proteomes" id="UP001385951">
    <property type="component" value="Unassembled WGS sequence"/>
</dbReference>
<protein>
    <submittedName>
        <fullName evidence="2">Uncharacterized protein</fullName>
    </submittedName>
</protein>
<feature type="compositionally biased region" description="Basic and acidic residues" evidence="1">
    <location>
        <begin position="185"/>
        <end position="196"/>
    </location>
</feature>
<dbReference type="AlphaFoldDB" id="A0AAW0G921"/>
<dbReference type="EMBL" id="JASBNA010000020">
    <property type="protein sequence ID" value="KAK7685510.1"/>
    <property type="molecule type" value="Genomic_DNA"/>
</dbReference>
<reference evidence="2 3" key="1">
    <citation type="submission" date="2022-09" db="EMBL/GenBank/DDBJ databases">
        <authorList>
            <person name="Palmer J.M."/>
        </authorList>
    </citation>
    <scope>NUCLEOTIDE SEQUENCE [LARGE SCALE GENOMIC DNA]</scope>
    <source>
        <strain evidence="2 3">DSM 7382</strain>
    </source>
</reference>
<name>A0AAW0G921_9APHY</name>
<organism evidence="2 3">
    <name type="scientific">Cerrena zonata</name>
    <dbReference type="NCBI Taxonomy" id="2478898"/>
    <lineage>
        <taxon>Eukaryota</taxon>
        <taxon>Fungi</taxon>
        <taxon>Dikarya</taxon>
        <taxon>Basidiomycota</taxon>
        <taxon>Agaricomycotina</taxon>
        <taxon>Agaricomycetes</taxon>
        <taxon>Polyporales</taxon>
        <taxon>Cerrenaceae</taxon>
        <taxon>Cerrena</taxon>
    </lineage>
</organism>